<keyword evidence="3" id="KW-1185">Reference proteome</keyword>
<comment type="caution">
    <text evidence="2">The sequence shown here is derived from an EMBL/GenBank/DDBJ whole genome shotgun (WGS) entry which is preliminary data.</text>
</comment>
<evidence type="ECO:0000313" key="2">
    <source>
        <dbReference type="EMBL" id="TFW11192.1"/>
    </source>
</evidence>
<dbReference type="SUPFAM" id="SSF51182">
    <property type="entry name" value="RmlC-like cupins"/>
    <property type="match status" value="1"/>
</dbReference>
<evidence type="ECO:0000259" key="1">
    <source>
        <dbReference type="Pfam" id="PF07883"/>
    </source>
</evidence>
<dbReference type="Gene3D" id="2.60.120.10">
    <property type="entry name" value="Jelly Rolls"/>
    <property type="match status" value="1"/>
</dbReference>
<dbReference type="InterPro" id="IPR013096">
    <property type="entry name" value="Cupin_2"/>
</dbReference>
<dbReference type="AlphaFoldDB" id="A0A4Y9RQL9"/>
<name>A0A4Y9RQL9_9CAUL</name>
<dbReference type="Pfam" id="PF07883">
    <property type="entry name" value="Cupin_2"/>
    <property type="match status" value="1"/>
</dbReference>
<dbReference type="OrthoDB" id="9798709at2"/>
<protein>
    <submittedName>
        <fullName evidence="2">Cupin domain-containing protein</fullName>
    </submittedName>
</protein>
<dbReference type="RefSeq" id="WP_135196017.1">
    <property type="nucleotide sequence ID" value="NZ_SPVH01000007.1"/>
</dbReference>
<feature type="domain" description="Cupin type-2" evidence="1">
    <location>
        <begin position="73"/>
        <end position="118"/>
    </location>
</feature>
<evidence type="ECO:0000313" key="3">
    <source>
        <dbReference type="Proteomes" id="UP000298216"/>
    </source>
</evidence>
<gene>
    <name evidence="2" type="ORF">EGY25_16135</name>
</gene>
<accession>A0A4Y9RQL9</accession>
<dbReference type="EMBL" id="SPVH01000007">
    <property type="protein sequence ID" value="TFW11192.1"/>
    <property type="molecule type" value="Genomic_DNA"/>
</dbReference>
<reference evidence="2 3" key="1">
    <citation type="submission" date="2019-03" db="EMBL/GenBank/DDBJ databases">
        <title>Draft genome of Brevundimonas sp. a heavy metal resistant soil bacteria.</title>
        <authorList>
            <person name="Soto J."/>
        </authorList>
    </citation>
    <scope>NUCLEOTIDE SEQUENCE [LARGE SCALE GENOMIC DNA]</scope>
    <source>
        <strain evidence="2 3">B-10</strain>
    </source>
</reference>
<organism evidence="2 3">
    <name type="scientific">Brevundimonas intermedia</name>
    <dbReference type="NCBI Taxonomy" id="74315"/>
    <lineage>
        <taxon>Bacteria</taxon>
        <taxon>Pseudomonadati</taxon>
        <taxon>Pseudomonadota</taxon>
        <taxon>Alphaproteobacteria</taxon>
        <taxon>Caulobacterales</taxon>
        <taxon>Caulobacteraceae</taxon>
        <taxon>Brevundimonas</taxon>
    </lineage>
</organism>
<dbReference type="InterPro" id="IPR014710">
    <property type="entry name" value="RmlC-like_jellyroll"/>
</dbReference>
<sequence length="145" mass="15263">MLVLSLAVLLAAGAVQESHPAPVSPPAGVGLVIHEADTMVRQPPPHNGTGMSTAYRISGVAPNRSMEFRKRIMHPGSSIGLHVIAHDEVYHVISGEGDVTTDGVTTRMKAGDTAYLYDGGNVGIQQVGADDLVLIIAYPLARRTD</sequence>
<proteinExistence type="predicted"/>
<dbReference type="Proteomes" id="UP000298216">
    <property type="component" value="Unassembled WGS sequence"/>
</dbReference>
<dbReference type="InterPro" id="IPR011051">
    <property type="entry name" value="RmlC_Cupin_sf"/>
</dbReference>